<keyword evidence="3" id="KW-1185">Reference proteome</keyword>
<proteinExistence type="predicted"/>
<evidence type="ECO:0000313" key="2">
    <source>
        <dbReference type="EMBL" id="ABD13162.1"/>
    </source>
</evidence>
<dbReference type="Proteomes" id="UP000001937">
    <property type="component" value="Chromosome"/>
</dbReference>
<reference evidence="2 3" key="1">
    <citation type="journal article" date="2007" name="Genome Res.">
        <title>Genome characteristics of facultatively symbiotic Frankia sp. strains reflect host range and host plant biogeography.</title>
        <authorList>
            <person name="Normand P."/>
            <person name="Lapierre P."/>
            <person name="Tisa L.S."/>
            <person name="Gogarten J.P."/>
            <person name="Alloisio N."/>
            <person name="Bagnarol E."/>
            <person name="Bassi C.A."/>
            <person name="Berry A.M."/>
            <person name="Bickhart D.M."/>
            <person name="Choisne N."/>
            <person name="Couloux A."/>
            <person name="Cournoyer B."/>
            <person name="Cruveiller S."/>
            <person name="Daubin V."/>
            <person name="Demange N."/>
            <person name="Francino M.P."/>
            <person name="Goltsman E."/>
            <person name="Huang Y."/>
            <person name="Kopp O.R."/>
            <person name="Labarre L."/>
            <person name="Lapidus A."/>
            <person name="Lavire C."/>
            <person name="Marechal J."/>
            <person name="Martinez M."/>
            <person name="Mastronunzio J.E."/>
            <person name="Mullin B.C."/>
            <person name="Niemann J."/>
            <person name="Pujic P."/>
            <person name="Rawnsley T."/>
            <person name="Rouy Z."/>
            <person name="Schenowitz C."/>
            <person name="Sellstedt A."/>
            <person name="Tavares F."/>
            <person name="Tomkins J.P."/>
            <person name="Vallenet D."/>
            <person name="Valverde C."/>
            <person name="Wall L.G."/>
            <person name="Wang Y."/>
            <person name="Medigue C."/>
            <person name="Benson D.R."/>
        </authorList>
    </citation>
    <scope>NUCLEOTIDE SEQUENCE [LARGE SCALE GENOMIC DNA]</scope>
    <source>
        <strain evidence="3">DSM 45818 / CECT 9043 / CcI3</strain>
    </source>
</reference>
<accession>Q2J6D0</accession>
<dbReference type="EMBL" id="CP000249">
    <property type="protein sequence ID" value="ABD13162.1"/>
    <property type="molecule type" value="Genomic_DNA"/>
</dbReference>
<name>Q2J6D0_FRACC</name>
<sequence>MPGLPRVAVLGLDAAGAAATITLADGGLTVTAFSEGPAPPPSLAELATHDLTDRVVAVTPATLRLVGAAALGPPFEVHGAPQPDGEAHPLGVFEAVVLTGPAARLGPAGTGSARFGEVFDLEVPWLFHVAGPARLAAAQARWIGEYLRGRYAPPSPDEMAARPRLAGRSLRGGTHGQLTALDRELHAGHTRAAEAGYPMPQPPGTGLNPG</sequence>
<organism evidence="2 3">
    <name type="scientific">Frankia casuarinae (strain DSM 45818 / CECT 9043 / HFP020203 / CcI3)</name>
    <dbReference type="NCBI Taxonomy" id="106370"/>
    <lineage>
        <taxon>Bacteria</taxon>
        <taxon>Bacillati</taxon>
        <taxon>Actinomycetota</taxon>
        <taxon>Actinomycetes</taxon>
        <taxon>Frankiales</taxon>
        <taxon>Frankiaceae</taxon>
        <taxon>Frankia</taxon>
    </lineage>
</organism>
<accession>A0A1X1PS86</accession>
<dbReference type="STRING" id="106370.Francci3_3812"/>
<dbReference type="OrthoDB" id="3212491at2"/>
<dbReference type="RefSeq" id="WP_011438186.1">
    <property type="nucleotide sequence ID" value="NC_007777.1"/>
</dbReference>
<dbReference type="HOGENOM" id="CLU_1127758_0_0_11"/>
<gene>
    <name evidence="2" type="ordered locus">Francci3_3812</name>
</gene>
<evidence type="ECO:0000256" key="1">
    <source>
        <dbReference type="SAM" id="MobiDB-lite"/>
    </source>
</evidence>
<dbReference type="KEGG" id="fra:Francci3_3812"/>
<feature type="region of interest" description="Disordered" evidence="1">
    <location>
        <begin position="168"/>
        <end position="210"/>
    </location>
</feature>
<protein>
    <submittedName>
        <fullName evidence="2">Uncharacterized protein</fullName>
    </submittedName>
</protein>
<evidence type="ECO:0000313" key="3">
    <source>
        <dbReference type="Proteomes" id="UP000001937"/>
    </source>
</evidence>
<dbReference type="AlphaFoldDB" id="Q2J6D0"/>